<keyword evidence="2" id="KW-1185">Reference proteome</keyword>
<name>A0A9K3E237_HELAN</name>
<evidence type="ECO:0000313" key="2">
    <source>
        <dbReference type="Proteomes" id="UP000215914"/>
    </source>
</evidence>
<evidence type="ECO:0000313" key="1">
    <source>
        <dbReference type="EMBL" id="KAF5764852.1"/>
    </source>
</evidence>
<comment type="caution">
    <text evidence="1">The sequence shown here is derived from an EMBL/GenBank/DDBJ whole genome shotgun (WGS) entry which is preliminary data.</text>
</comment>
<accession>A0A9K3E237</accession>
<reference evidence="1" key="1">
    <citation type="journal article" date="2017" name="Nature">
        <title>The sunflower genome provides insights into oil metabolism, flowering and Asterid evolution.</title>
        <authorList>
            <person name="Badouin H."/>
            <person name="Gouzy J."/>
            <person name="Grassa C.J."/>
            <person name="Murat F."/>
            <person name="Staton S.E."/>
            <person name="Cottret L."/>
            <person name="Lelandais-Briere C."/>
            <person name="Owens G.L."/>
            <person name="Carrere S."/>
            <person name="Mayjonade B."/>
            <person name="Legrand L."/>
            <person name="Gill N."/>
            <person name="Kane N.C."/>
            <person name="Bowers J.E."/>
            <person name="Hubner S."/>
            <person name="Bellec A."/>
            <person name="Berard A."/>
            <person name="Berges H."/>
            <person name="Blanchet N."/>
            <person name="Boniface M.C."/>
            <person name="Brunel D."/>
            <person name="Catrice O."/>
            <person name="Chaidir N."/>
            <person name="Claudel C."/>
            <person name="Donnadieu C."/>
            <person name="Faraut T."/>
            <person name="Fievet G."/>
            <person name="Helmstetter N."/>
            <person name="King M."/>
            <person name="Knapp S.J."/>
            <person name="Lai Z."/>
            <person name="Le Paslier M.C."/>
            <person name="Lippi Y."/>
            <person name="Lorenzon L."/>
            <person name="Mandel J.R."/>
            <person name="Marage G."/>
            <person name="Marchand G."/>
            <person name="Marquand E."/>
            <person name="Bret-Mestries E."/>
            <person name="Morien E."/>
            <person name="Nambeesan S."/>
            <person name="Nguyen T."/>
            <person name="Pegot-Espagnet P."/>
            <person name="Pouilly N."/>
            <person name="Raftis F."/>
            <person name="Sallet E."/>
            <person name="Schiex T."/>
            <person name="Thomas J."/>
            <person name="Vandecasteele C."/>
            <person name="Vares D."/>
            <person name="Vear F."/>
            <person name="Vautrin S."/>
            <person name="Crespi M."/>
            <person name="Mangin B."/>
            <person name="Burke J.M."/>
            <person name="Salse J."/>
            <person name="Munos S."/>
            <person name="Vincourt P."/>
            <person name="Rieseberg L.H."/>
            <person name="Langlade N.B."/>
        </authorList>
    </citation>
    <scope>NUCLEOTIDE SEQUENCE</scope>
    <source>
        <tissue evidence="1">Leaves</tissue>
    </source>
</reference>
<dbReference type="Gramene" id="mRNA:HanXRQr2_Chr15g0696851">
    <property type="protein sequence ID" value="CDS:HanXRQr2_Chr15g0696851.1"/>
    <property type="gene ID" value="HanXRQr2_Chr15g0696851"/>
</dbReference>
<protein>
    <submittedName>
        <fullName evidence="1">F-box associated domain, type 3</fullName>
    </submittedName>
</protein>
<organism evidence="1 2">
    <name type="scientific">Helianthus annuus</name>
    <name type="common">Common sunflower</name>
    <dbReference type="NCBI Taxonomy" id="4232"/>
    <lineage>
        <taxon>Eukaryota</taxon>
        <taxon>Viridiplantae</taxon>
        <taxon>Streptophyta</taxon>
        <taxon>Embryophyta</taxon>
        <taxon>Tracheophyta</taxon>
        <taxon>Spermatophyta</taxon>
        <taxon>Magnoliopsida</taxon>
        <taxon>eudicotyledons</taxon>
        <taxon>Gunneridae</taxon>
        <taxon>Pentapetalae</taxon>
        <taxon>asterids</taxon>
        <taxon>campanulids</taxon>
        <taxon>Asterales</taxon>
        <taxon>Asteraceae</taxon>
        <taxon>Asteroideae</taxon>
        <taxon>Heliantheae alliance</taxon>
        <taxon>Heliantheae</taxon>
        <taxon>Helianthus</taxon>
    </lineage>
</organism>
<dbReference type="EMBL" id="MNCJ02000330">
    <property type="protein sequence ID" value="KAF5764852.1"/>
    <property type="molecule type" value="Genomic_DNA"/>
</dbReference>
<dbReference type="AlphaFoldDB" id="A0A9K3E237"/>
<proteinExistence type="predicted"/>
<sequence>MTGRIKLIVSFDMTSEEFREITLPGDLSDAISHISMSYLGNSLVVCKDVEQDINGDLCLWMMRGGVSNSFTKLFSITPNGHATLRGFRKSGEPIIAIRGKCGPGRLAVYEPYLKCIDYLGIDGSLFSFKVYPYMETLFLLDQPDNMVYSD</sequence>
<gene>
    <name evidence="1" type="ORF">HanXRQr2_Chr15g0696851</name>
</gene>
<reference evidence="1" key="2">
    <citation type="submission" date="2020-06" db="EMBL/GenBank/DDBJ databases">
        <title>Helianthus annuus Genome sequencing and assembly Release 2.</title>
        <authorList>
            <person name="Gouzy J."/>
            <person name="Langlade N."/>
            <person name="Munos S."/>
        </authorList>
    </citation>
    <scope>NUCLEOTIDE SEQUENCE</scope>
    <source>
        <tissue evidence="1">Leaves</tissue>
    </source>
</reference>
<dbReference type="Proteomes" id="UP000215914">
    <property type="component" value="Unassembled WGS sequence"/>
</dbReference>